<keyword evidence="1" id="KW-1133">Transmembrane helix</keyword>
<comment type="caution">
    <text evidence="2">The sequence shown here is derived from an EMBL/GenBank/DDBJ whole genome shotgun (WGS) entry which is preliminary data.</text>
</comment>
<proteinExistence type="predicted"/>
<name>A0A7X9HSG5_UNCKA</name>
<sequence length="121" mass="13379">MNRNKLLGDIVLLFGGLTDPIYCFVCLVAVVLSICVLMSVKLIAAEYTGILLVLVGLSGMFHVFENAVAAFYRVFGKPRPRWFSKTNEESKEEWDSMNSVFFGLSLLVAFVGVMFVVLSGT</sequence>
<keyword evidence="1" id="KW-0812">Transmembrane</keyword>
<gene>
    <name evidence="2" type="ORF">GYA37_00515</name>
</gene>
<evidence type="ECO:0000256" key="1">
    <source>
        <dbReference type="SAM" id="Phobius"/>
    </source>
</evidence>
<protein>
    <submittedName>
        <fullName evidence="2">Uncharacterized protein</fullName>
    </submittedName>
</protein>
<feature type="transmembrane region" description="Helical" evidence="1">
    <location>
        <begin position="21"/>
        <end position="44"/>
    </location>
</feature>
<dbReference type="EMBL" id="JAAZNV010000006">
    <property type="protein sequence ID" value="NMB91312.1"/>
    <property type="molecule type" value="Genomic_DNA"/>
</dbReference>
<keyword evidence="1" id="KW-0472">Membrane</keyword>
<dbReference type="AlphaFoldDB" id="A0A7X9HSG5"/>
<reference evidence="2 3" key="1">
    <citation type="journal article" date="2020" name="Biotechnol. Biofuels">
        <title>New insights from the biogas microbiome by comprehensive genome-resolved metagenomics of nearly 1600 species originating from multiple anaerobic digesters.</title>
        <authorList>
            <person name="Campanaro S."/>
            <person name="Treu L."/>
            <person name="Rodriguez-R L.M."/>
            <person name="Kovalovszki A."/>
            <person name="Ziels R.M."/>
            <person name="Maus I."/>
            <person name="Zhu X."/>
            <person name="Kougias P.G."/>
            <person name="Basile A."/>
            <person name="Luo G."/>
            <person name="Schluter A."/>
            <person name="Konstantinidis K.T."/>
            <person name="Angelidaki I."/>
        </authorList>
    </citation>
    <scope>NUCLEOTIDE SEQUENCE [LARGE SCALE GENOMIC DNA]</scope>
    <source>
        <strain evidence="2">AS27yjCOA_202</strain>
    </source>
</reference>
<feature type="transmembrane region" description="Helical" evidence="1">
    <location>
        <begin position="96"/>
        <end position="118"/>
    </location>
</feature>
<feature type="transmembrane region" description="Helical" evidence="1">
    <location>
        <begin position="50"/>
        <end position="75"/>
    </location>
</feature>
<dbReference type="Proteomes" id="UP000590542">
    <property type="component" value="Unassembled WGS sequence"/>
</dbReference>
<organism evidence="2 3">
    <name type="scientific">candidate division WWE3 bacterium</name>
    <dbReference type="NCBI Taxonomy" id="2053526"/>
    <lineage>
        <taxon>Bacteria</taxon>
        <taxon>Katanobacteria</taxon>
    </lineage>
</organism>
<evidence type="ECO:0000313" key="3">
    <source>
        <dbReference type="Proteomes" id="UP000590542"/>
    </source>
</evidence>
<evidence type="ECO:0000313" key="2">
    <source>
        <dbReference type="EMBL" id="NMB91312.1"/>
    </source>
</evidence>
<accession>A0A7X9HSG5</accession>